<dbReference type="SUPFAM" id="SSF53383">
    <property type="entry name" value="PLP-dependent transferases"/>
    <property type="match status" value="1"/>
</dbReference>
<dbReference type="Gene3D" id="3.40.640.10">
    <property type="entry name" value="Type I PLP-dependent aspartate aminotransferase-like (Major domain)"/>
    <property type="match status" value="1"/>
</dbReference>
<proteinExistence type="inferred from homology"/>
<dbReference type="GO" id="GO:0005737">
    <property type="term" value="C:cytoplasm"/>
    <property type="evidence" value="ECO:0007669"/>
    <property type="project" value="TreeGrafter"/>
</dbReference>
<keyword evidence="3 7" id="KW-0808">Transferase</keyword>
<dbReference type="InterPro" id="IPR000277">
    <property type="entry name" value="Cys/Met-Metab_PyrdxlP-dep_enz"/>
</dbReference>
<evidence type="ECO:0000313" key="8">
    <source>
        <dbReference type="Proteomes" id="UP000027284"/>
    </source>
</evidence>
<dbReference type="InterPro" id="IPR015422">
    <property type="entry name" value="PyrdxlP-dep_Trfase_small"/>
</dbReference>
<accession>A0A062XKI2</accession>
<dbReference type="GO" id="GO:0008483">
    <property type="term" value="F:transaminase activity"/>
    <property type="evidence" value="ECO:0007669"/>
    <property type="project" value="UniProtKB-KW"/>
</dbReference>
<feature type="modified residue" description="N6-(pyridoxal phosphate)lysine" evidence="5">
    <location>
        <position position="249"/>
    </location>
</feature>
<dbReference type="PANTHER" id="PTHR43797:SF2">
    <property type="entry name" value="HOMOCYSTEINE_CYSTEINE SYNTHASE"/>
    <property type="match status" value="1"/>
</dbReference>
<dbReference type="GO" id="GO:0004124">
    <property type="term" value="F:cysteine synthase activity"/>
    <property type="evidence" value="ECO:0007669"/>
    <property type="project" value="TreeGrafter"/>
</dbReference>
<evidence type="ECO:0000256" key="2">
    <source>
        <dbReference type="ARBA" id="ARBA00009077"/>
    </source>
</evidence>
<dbReference type="STRING" id="1312852.EG19_08025"/>
<dbReference type="Pfam" id="PF01053">
    <property type="entry name" value="Cys_Met_Meta_PP"/>
    <property type="match status" value="1"/>
</dbReference>
<comment type="caution">
    <text evidence="7">The sequence shown here is derived from an EMBL/GenBank/DDBJ whole genome shotgun (WGS) entry which is preliminary data.</text>
</comment>
<dbReference type="PANTHER" id="PTHR43797">
    <property type="entry name" value="HOMOCYSTEINE/CYSTEINE SYNTHASE"/>
    <property type="match status" value="1"/>
</dbReference>
<dbReference type="GO" id="GO:0003961">
    <property type="term" value="F:O-acetylhomoserine aminocarboxypropyltransferase activity"/>
    <property type="evidence" value="ECO:0007669"/>
    <property type="project" value="TreeGrafter"/>
</dbReference>
<comment type="similarity">
    <text evidence="2 6">Belongs to the trans-sulfuration enzymes family.</text>
</comment>
<keyword evidence="7" id="KW-0032">Aminotransferase</keyword>
<dbReference type="GO" id="GO:0030170">
    <property type="term" value="F:pyridoxal phosphate binding"/>
    <property type="evidence" value="ECO:0007669"/>
    <property type="project" value="InterPro"/>
</dbReference>
<evidence type="ECO:0000256" key="4">
    <source>
        <dbReference type="ARBA" id="ARBA00022898"/>
    </source>
</evidence>
<dbReference type="Proteomes" id="UP000027284">
    <property type="component" value="Unassembled WGS sequence"/>
</dbReference>
<dbReference type="GO" id="GO:0019346">
    <property type="term" value="P:transsulfuration"/>
    <property type="evidence" value="ECO:0007669"/>
    <property type="project" value="InterPro"/>
</dbReference>
<dbReference type="InterPro" id="IPR006235">
    <property type="entry name" value="OAc-hSer/O-AcSer_sulfhydrylase"/>
</dbReference>
<evidence type="ECO:0000256" key="3">
    <source>
        <dbReference type="ARBA" id="ARBA00022679"/>
    </source>
</evidence>
<evidence type="ECO:0000256" key="5">
    <source>
        <dbReference type="PIRSR" id="PIRSR001434-2"/>
    </source>
</evidence>
<dbReference type="InterPro" id="IPR015424">
    <property type="entry name" value="PyrdxlP-dep_Trfase"/>
</dbReference>
<dbReference type="PIRSF" id="PIRSF001434">
    <property type="entry name" value="CGS"/>
    <property type="match status" value="1"/>
</dbReference>
<dbReference type="InterPro" id="IPR015421">
    <property type="entry name" value="PyrdxlP-dep_Trfase_major"/>
</dbReference>
<evidence type="ECO:0000313" key="7">
    <source>
        <dbReference type="EMBL" id="KDA53052.1"/>
    </source>
</evidence>
<dbReference type="GO" id="GO:0071269">
    <property type="term" value="P:L-homocysteine biosynthetic process"/>
    <property type="evidence" value="ECO:0007669"/>
    <property type="project" value="TreeGrafter"/>
</dbReference>
<keyword evidence="4 5" id="KW-0663">Pyridoxal phosphate</keyword>
<organism evidence="7 8">
    <name type="scientific">Thermoanaerobaculum aquaticum</name>
    <dbReference type="NCBI Taxonomy" id="1312852"/>
    <lineage>
        <taxon>Bacteria</taxon>
        <taxon>Pseudomonadati</taxon>
        <taxon>Acidobacteriota</taxon>
        <taxon>Thermoanaerobaculia</taxon>
        <taxon>Thermoanaerobaculales</taxon>
        <taxon>Thermoanaerobaculaceae</taxon>
        <taxon>Thermoanaerobaculum</taxon>
    </lineage>
</organism>
<dbReference type="RefSeq" id="WP_200867152.1">
    <property type="nucleotide sequence ID" value="NZ_JMFG01000035.1"/>
</dbReference>
<sequence length="462" mass="51910">MRDGVARYVAMAHEEQAARRRAWQEAKKWRFDTVAVHGLYTVEEAIQRNQGAIIEPIYLATSQAYRDSDELEAALAYLIPTWCYARIANPSVYYLEWTLALLEGYGCDFETACCATSSGMSAIMSAIEPFLVRLPGKESEPINFVASAHVYGGTFQQFSVRQREKGIEVRWVQHPERVEEWAELIDEHTRFLYGELPSNPTLAFFDIAAVAELAHKHQIPLIVDSTVATPALLRPLQHGADIVVHSVTKSMTASGFGIAGAVIARKPIVTNIPNEQLREDFASYIKFLPNRDNGPNLSPMQAALTLNDLRTLRSRMDMLSENALLVAEFLESHPKVEKVSYPGLKSYPLHHLARRYMWLVDSEHDQRYREKVNRYGHLLSFCVKGGHEAARRVLDGLQRIFRATDLGRIKSVATIPAISTHQQQGEEGRKLASIPDNLIRLSVGAEHPDDIIADLDQALARV</sequence>
<comment type="cofactor">
    <cofactor evidence="1 6">
        <name>pyridoxal 5'-phosphate</name>
        <dbReference type="ChEBI" id="CHEBI:597326"/>
    </cofactor>
</comment>
<evidence type="ECO:0000256" key="1">
    <source>
        <dbReference type="ARBA" id="ARBA00001933"/>
    </source>
</evidence>
<keyword evidence="8" id="KW-1185">Reference proteome</keyword>
<dbReference type="Gene3D" id="3.90.1150.10">
    <property type="entry name" value="Aspartate Aminotransferase, domain 1"/>
    <property type="match status" value="1"/>
</dbReference>
<name>A0A062XKI2_9BACT</name>
<dbReference type="EMBL" id="JMFG01000035">
    <property type="protein sequence ID" value="KDA53052.1"/>
    <property type="molecule type" value="Genomic_DNA"/>
</dbReference>
<gene>
    <name evidence="7" type="ORF">EG19_08025</name>
</gene>
<protein>
    <submittedName>
        <fullName evidence="7">Aminotransferase class-V family protein</fullName>
    </submittedName>
</protein>
<dbReference type="GO" id="GO:0006535">
    <property type="term" value="P:cysteine biosynthetic process from serine"/>
    <property type="evidence" value="ECO:0007669"/>
    <property type="project" value="TreeGrafter"/>
</dbReference>
<dbReference type="AlphaFoldDB" id="A0A062XKI2"/>
<evidence type="ECO:0000256" key="6">
    <source>
        <dbReference type="RuleBase" id="RU362118"/>
    </source>
</evidence>
<reference evidence="7 8" key="1">
    <citation type="submission" date="2014-04" db="EMBL/GenBank/DDBJ databases">
        <title>The Genome Sequence of Thermoanaerobaculum aquaticum MP-01, The First Cultivated Group 23 Acidobacterium.</title>
        <authorList>
            <person name="Stamps B.W."/>
            <person name="Losey N.A."/>
            <person name="Lawson P.A."/>
            <person name="Stevenson B.S."/>
        </authorList>
    </citation>
    <scope>NUCLEOTIDE SEQUENCE [LARGE SCALE GENOMIC DNA]</scope>
    <source>
        <strain evidence="7 8">MP-01</strain>
    </source>
</reference>